<dbReference type="AlphaFoldDB" id="A0A3G7TTE3"/>
<sequence length="42" mass="4858">MLNHCFDLNVESSQALPALLRTSPETNSRFRITSSVVFQKYR</sequence>
<evidence type="ECO:0000313" key="2">
    <source>
        <dbReference type="Proteomes" id="UP000268048"/>
    </source>
</evidence>
<reference evidence="1 2" key="1">
    <citation type="submission" date="2018-03" db="EMBL/GenBank/DDBJ databases">
        <title>Diversity of phytobeneficial traits revealed by whole-genome analysis of worldwide-isolated phenazine-producing Pseudomonas spp.</title>
        <authorList>
            <person name="Biessy A."/>
            <person name="Novinscak A."/>
            <person name="Blom J."/>
            <person name="Leger G."/>
            <person name="Thomashow L.S."/>
            <person name="Cazorla F.M."/>
            <person name="Josic D."/>
            <person name="Filion M."/>
        </authorList>
    </citation>
    <scope>NUCLEOTIDE SEQUENCE [LARGE SCALE GENOMIC DNA]</scope>
    <source>
        <strain evidence="1 2">B25</strain>
    </source>
</reference>
<protein>
    <submittedName>
        <fullName evidence="1">Uncharacterized protein</fullName>
    </submittedName>
</protein>
<gene>
    <name evidence="1" type="ORF">C4K04_4730</name>
</gene>
<dbReference type="Proteomes" id="UP000268048">
    <property type="component" value="Chromosome"/>
</dbReference>
<evidence type="ECO:0000313" key="1">
    <source>
        <dbReference type="EMBL" id="AZE50385.1"/>
    </source>
</evidence>
<organism evidence="1 2">
    <name type="scientific">Pseudomonas chlororaphis</name>
    <dbReference type="NCBI Taxonomy" id="587753"/>
    <lineage>
        <taxon>Bacteria</taxon>
        <taxon>Pseudomonadati</taxon>
        <taxon>Pseudomonadota</taxon>
        <taxon>Gammaproteobacteria</taxon>
        <taxon>Pseudomonadales</taxon>
        <taxon>Pseudomonadaceae</taxon>
        <taxon>Pseudomonas</taxon>
    </lineage>
</organism>
<dbReference type="EMBL" id="CP027753">
    <property type="protein sequence ID" value="AZE50385.1"/>
    <property type="molecule type" value="Genomic_DNA"/>
</dbReference>
<name>A0A3G7TTE3_9PSED</name>
<proteinExistence type="predicted"/>
<accession>A0A3G7TTE3</accession>